<proteinExistence type="inferred from homology"/>
<dbReference type="GO" id="GO:0003964">
    <property type="term" value="F:RNA-directed DNA polymerase activity"/>
    <property type="evidence" value="ECO:0007669"/>
    <property type="project" value="UniProtKB-KW"/>
</dbReference>
<dbReference type="SUPFAM" id="SSF56672">
    <property type="entry name" value="DNA/RNA polymerases"/>
    <property type="match status" value="1"/>
</dbReference>
<dbReference type="OrthoDB" id="9780724at2"/>
<dbReference type="AlphaFoldDB" id="D7VTP3"/>
<keyword evidence="3" id="KW-0808">Transferase</keyword>
<dbReference type="RefSeq" id="WP_003001694.1">
    <property type="nucleotide sequence ID" value="NZ_GL379777.1"/>
</dbReference>
<evidence type="ECO:0000259" key="2">
    <source>
        <dbReference type="PROSITE" id="PS50878"/>
    </source>
</evidence>
<feature type="domain" description="Reverse transcriptase" evidence="2">
    <location>
        <begin position="50"/>
        <end position="278"/>
    </location>
</feature>
<dbReference type="STRING" id="525373.HMPREF0766_14363"/>
<evidence type="ECO:0000313" key="4">
    <source>
        <dbReference type="Proteomes" id="UP000006258"/>
    </source>
</evidence>
<gene>
    <name evidence="3" type="ORF">HMPREF0766_14363</name>
</gene>
<dbReference type="Proteomes" id="UP000006258">
    <property type="component" value="Unassembled WGS sequence"/>
</dbReference>
<dbReference type="PANTHER" id="PTHR34047">
    <property type="entry name" value="NUCLEAR INTRON MATURASE 1, MITOCHONDRIAL-RELATED"/>
    <property type="match status" value="1"/>
</dbReference>
<evidence type="ECO:0000256" key="1">
    <source>
        <dbReference type="ARBA" id="ARBA00034120"/>
    </source>
</evidence>
<dbReference type="InterPro" id="IPR051083">
    <property type="entry name" value="GrpII_Intron_Splice-Mob/Def"/>
</dbReference>
<keyword evidence="4" id="KW-1185">Reference proteome</keyword>
<dbReference type="Pfam" id="PF00078">
    <property type="entry name" value="RVT_1"/>
    <property type="match status" value="1"/>
</dbReference>
<dbReference type="EMBL" id="ACHA02000013">
    <property type="protein sequence ID" value="EFK55802.1"/>
    <property type="molecule type" value="Genomic_DNA"/>
</dbReference>
<dbReference type="HOGENOM" id="CLU_051311_0_0_10"/>
<dbReference type="PROSITE" id="PS50878">
    <property type="entry name" value="RT_POL"/>
    <property type="match status" value="1"/>
</dbReference>
<dbReference type="InterPro" id="IPR000477">
    <property type="entry name" value="RT_dom"/>
</dbReference>
<dbReference type="PANTHER" id="PTHR34047:SF8">
    <property type="entry name" value="PROTEIN YKFC"/>
    <property type="match status" value="1"/>
</dbReference>
<comment type="caution">
    <text evidence="3">The sequence shown here is derived from an EMBL/GenBank/DDBJ whole genome shotgun (WGS) entry which is preliminary data.</text>
</comment>
<dbReference type="eggNOG" id="COG3344">
    <property type="taxonomic scope" value="Bacteria"/>
</dbReference>
<keyword evidence="3" id="KW-0695">RNA-directed DNA polymerase</keyword>
<reference evidence="3" key="1">
    <citation type="submission" date="2010-07" db="EMBL/GenBank/DDBJ databases">
        <authorList>
            <person name="Muzny D."/>
            <person name="Qin X."/>
            <person name="Buhay C."/>
            <person name="Dugan-Rocha S."/>
            <person name="Ding Y."/>
            <person name="Chen G."/>
            <person name="Hawes A."/>
            <person name="Holder M."/>
            <person name="Jhangiani S."/>
            <person name="Johnson A."/>
            <person name="Khan Z."/>
            <person name="Li Z."/>
            <person name="Liu W."/>
            <person name="Liu X."/>
            <person name="Perez L."/>
            <person name="Shen H."/>
            <person name="Wang Q."/>
            <person name="Watt J."/>
            <person name="Xi L."/>
            <person name="Xin Y."/>
            <person name="Zhou J."/>
            <person name="Deng J."/>
            <person name="Jiang H."/>
            <person name="Liu Y."/>
            <person name="Qu J."/>
            <person name="Song X.-Z."/>
            <person name="Zhang L."/>
            <person name="Villasana D."/>
            <person name="Johnson A."/>
            <person name="Liu J."/>
            <person name="Liyanage D."/>
            <person name="Lorensuhewa L."/>
            <person name="Robinson T."/>
            <person name="Song A."/>
            <person name="Song B.-B."/>
            <person name="Dinh H."/>
            <person name="Thornton R."/>
            <person name="Coyle M."/>
            <person name="Francisco L."/>
            <person name="Jackson L."/>
            <person name="Javaid M."/>
            <person name="Korchina V."/>
            <person name="Kovar C."/>
            <person name="Mata R."/>
            <person name="Mathew T."/>
            <person name="Ngo R."/>
            <person name="Nguyen L."/>
            <person name="Nguyen N."/>
            <person name="Okwuonu G."/>
            <person name="Ongeri F."/>
            <person name="Pham C."/>
            <person name="Simmons D."/>
            <person name="Wilczek-Boney K."/>
            <person name="Hale W."/>
            <person name="Jakkamsetti A."/>
            <person name="Pham P."/>
            <person name="Ruth R."/>
            <person name="San Lucas F."/>
            <person name="Warren J."/>
            <person name="Zhang J."/>
            <person name="Zhao Z."/>
            <person name="Zhou C."/>
            <person name="Zhu D."/>
            <person name="Lee S."/>
            <person name="Bess C."/>
            <person name="Blankenburg K."/>
            <person name="Forbes L."/>
            <person name="Fu Q."/>
            <person name="Gubbala S."/>
            <person name="Hirani K."/>
            <person name="Jayaseelan J.C."/>
            <person name="Lara F."/>
            <person name="Munidasa M."/>
            <person name="Palculict T."/>
            <person name="Patil S."/>
            <person name="Pu L.-L."/>
            <person name="Saada N."/>
            <person name="Tang L."/>
            <person name="Weissenberger G."/>
            <person name="Zhu Y."/>
            <person name="Hemphill L."/>
            <person name="Shang Y."/>
            <person name="Youmans B."/>
            <person name="Ayvaz T."/>
            <person name="Ross M."/>
            <person name="Santibanez J."/>
            <person name="Aqrawi P."/>
            <person name="Gross S."/>
            <person name="Joshi V."/>
            <person name="Fowler G."/>
            <person name="Nazareth L."/>
            <person name="Reid J."/>
            <person name="Worley K."/>
            <person name="Petrosino J."/>
            <person name="Highlander S."/>
            <person name="Gibbs R."/>
        </authorList>
    </citation>
    <scope>NUCLEOTIDE SEQUENCE [LARGE SCALE GENOMIC DNA]</scope>
    <source>
        <strain evidence="3">ATCC 33861</strain>
    </source>
</reference>
<comment type="similarity">
    <text evidence="1">Belongs to the bacterial reverse transcriptase family.</text>
</comment>
<protein>
    <submittedName>
        <fullName evidence="3">Reverse transcriptase (RNA-dependent DNA polymerase)</fullName>
    </submittedName>
</protein>
<organism evidence="3 4">
    <name type="scientific">Sphingobacterium spiritivorum ATCC 33861</name>
    <dbReference type="NCBI Taxonomy" id="525373"/>
    <lineage>
        <taxon>Bacteria</taxon>
        <taxon>Pseudomonadati</taxon>
        <taxon>Bacteroidota</taxon>
        <taxon>Sphingobacteriia</taxon>
        <taxon>Sphingobacteriales</taxon>
        <taxon>Sphingobacteriaceae</taxon>
        <taxon>Sphingobacterium</taxon>
    </lineage>
</organism>
<evidence type="ECO:0000313" key="3">
    <source>
        <dbReference type="EMBL" id="EFK55802.1"/>
    </source>
</evidence>
<dbReference type="InterPro" id="IPR043502">
    <property type="entry name" value="DNA/RNA_pol_sf"/>
</dbReference>
<name>D7VTP3_SPHSI</name>
<sequence>MVLSRIFPKLLFRASFLEKIFLEKILDSRSKGLDKMSAQHFEKIKSSQFDIIIKKCLNETFEFTPYLELLKIKSAKTPPRTISIATIRDRNVLYCIKKVLTTEFPECVNKKRPNRYIHEIKKFIEKNEQPIHFIKVDIERFYDTINRDRLYSILKDKGINRTFLTLIKKAIENPTIPPNTKRDDRKNFIKDVGIPQGLAISNILAQIYLSSLDEDISKRKFLYLRYVDDIMILNNGPITSFRKKNIISSLQKLKLSINQGKTSEGAITMGVTFLSYYINNKTISVSEKNIQIYLRKIAAKFTWFKNGIDRREKRESWLEDDDRFKEVFLEDLNEIITGSRSENKNYGWLFYFSEMNDLSLLFKLDKIIETFFLSLDSFTRTPPVKLKRLVRAYYSIKHGTNMDYINNYNDYNTIRKKRNYLIFRGAIDPDTAKSDIEIEYSFERFKNKKIKSLEKDLGYHYSE</sequence>
<accession>D7VTP3</accession>
<dbReference type="GeneID" id="95428760"/>
<keyword evidence="3" id="KW-0548">Nucleotidyltransferase</keyword>